<evidence type="ECO:0000313" key="1">
    <source>
        <dbReference type="EMBL" id="CAJ1066640.1"/>
    </source>
</evidence>
<gene>
    <name evidence="1" type="ORF">XNOV1_A020419</name>
</gene>
<protein>
    <submittedName>
        <fullName evidence="1">Peripherin-2b</fullName>
    </submittedName>
</protein>
<organism evidence="1 2">
    <name type="scientific">Xyrichtys novacula</name>
    <name type="common">Pearly razorfish</name>
    <name type="synonym">Hemipteronotus novacula</name>
    <dbReference type="NCBI Taxonomy" id="13765"/>
    <lineage>
        <taxon>Eukaryota</taxon>
        <taxon>Metazoa</taxon>
        <taxon>Chordata</taxon>
        <taxon>Craniata</taxon>
        <taxon>Vertebrata</taxon>
        <taxon>Euteleostomi</taxon>
        <taxon>Actinopterygii</taxon>
        <taxon>Neopterygii</taxon>
        <taxon>Teleostei</taxon>
        <taxon>Neoteleostei</taxon>
        <taxon>Acanthomorphata</taxon>
        <taxon>Eupercaria</taxon>
        <taxon>Labriformes</taxon>
        <taxon>Labridae</taxon>
        <taxon>Xyrichtys</taxon>
    </lineage>
</organism>
<name>A0AAV1G084_XYRNO</name>
<accession>A0AAV1G084</accession>
<reference evidence="1" key="1">
    <citation type="submission" date="2023-08" db="EMBL/GenBank/DDBJ databases">
        <authorList>
            <person name="Alioto T."/>
            <person name="Alioto T."/>
            <person name="Gomez Garrido J."/>
        </authorList>
    </citation>
    <scope>NUCLEOTIDE SEQUENCE</scope>
</reference>
<dbReference type="AlphaFoldDB" id="A0AAV1G084"/>
<evidence type="ECO:0000313" key="2">
    <source>
        <dbReference type="Proteomes" id="UP001178508"/>
    </source>
</evidence>
<proteinExistence type="predicted"/>
<dbReference type="Proteomes" id="UP001178508">
    <property type="component" value="Chromosome 11"/>
</dbReference>
<dbReference type="EMBL" id="OY660874">
    <property type="protein sequence ID" value="CAJ1066640.1"/>
    <property type="molecule type" value="Genomic_DNA"/>
</dbReference>
<keyword evidence="2" id="KW-1185">Reference proteome</keyword>
<sequence length="50" mass="5562">MEDPENPECESEGWLLEKGVKETFAEFLTKMKSLGKTNQVEEGGDAQEAT</sequence>